<dbReference type="EMBL" id="UINC01127300">
    <property type="protein sequence ID" value="SVD06326.1"/>
    <property type="molecule type" value="Genomic_DNA"/>
</dbReference>
<protein>
    <submittedName>
        <fullName evidence="1">Uncharacterized protein</fullName>
    </submittedName>
</protein>
<dbReference type="AlphaFoldDB" id="A0A382S8W2"/>
<proteinExistence type="predicted"/>
<reference evidence="1" key="1">
    <citation type="submission" date="2018-05" db="EMBL/GenBank/DDBJ databases">
        <authorList>
            <person name="Lanie J.A."/>
            <person name="Ng W.-L."/>
            <person name="Kazmierczak K.M."/>
            <person name="Andrzejewski T.M."/>
            <person name="Davidsen T.M."/>
            <person name="Wayne K.J."/>
            <person name="Tettelin H."/>
            <person name="Glass J.I."/>
            <person name="Rusch D."/>
            <person name="Podicherti R."/>
            <person name="Tsui H.-C.T."/>
            <person name="Winkler M.E."/>
        </authorList>
    </citation>
    <scope>NUCLEOTIDE SEQUENCE</scope>
</reference>
<feature type="non-terminal residue" evidence="1">
    <location>
        <position position="58"/>
    </location>
</feature>
<name>A0A382S8W2_9ZZZZ</name>
<evidence type="ECO:0000313" key="1">
    <source>
        <dbReference type="EMBL" id="SVD06326.1"/>
    </source>
</evidence>
<organism evidence="1">
    <name type="scientific">marine metagenome</name>
    <dbReference type="NCBI Taxonomy" id="408172"/>
    <lineage>
        <taxon>unclassified sequences</taxon>
        <taxon>metagenomes</taxon>
        <taxon>ecological metagenomes</taxon>
    </lineage>
</organism>
<sequence>MNIVNKTLTSVLTASVVITLGLTGLAHAIIPAKSPLGITVTVTHGEEQNVIENVESAT</sequence>
<gene>
    <name evidence="1" type="ORF">METZ01_LOCUS359180</name>
</gene>
<accession>A0A382S8W2</accession>